<dbReference type="EMBL" id="JAHUTJ010051734">
    <property type="protein sequence ID" value="MED6284912.1"/>
    <property type="molecule type" value="Genomic_DNA"/>
</dbReference>
<organism evidence="2 3">
    <name type="scientific">Characodon lateralis</name>
    <dbReference type="NCBI Taxonomy" id="208331"/>
    <lineage>
        <taxon>Eukaryota</taxon>
        <taxon>Metazoa</taxon>
        <taxon>Chordata</taxon>
        <taxon>Craniata</taxon>
        <taxon>Vertebrata</taxon>
        <taxon>Euteleostomi</taxon>
        <taxon>Actinopterygii</taxon>
        <taxon>Neopterygii</taxon>
        <taxon>Teleostei</taxon>
        <taxon>Neoteleostei</taxon>
        <taxon>Acanthomorphata</taxon>
        <taxon>Ovalentaria</taxon>
        <taxon>Atherinomorphae</taxon>
        <taxon>Cyprinodontiformes</taxon>
        <taxon>Goodeidae</taxon>
        <taxon>Characodon</taxon>
    </lineage>
</organism>
<evidence type="ECO:0000313" key="2">
    <source>
        <dbReference type="EMBL" id="MED6284912.1"/>
    </source>
</evidence>
<protein>
    <submittedName>
        <fullName evidence="2">Isoaspartyl peptidase/L-asparaginase</fullName>
    </submittedName>
</protein>
<dbReference type="InterPro" id="IPR029055">
    <property type="entry name" value="Ntn_hydrolases_N"/>
</dbReference>
<dbReference type="Proteomes" id="UP001352852">
    <property type="component" value="Unassembled WGS sequence"/>
</dbReference>
<name>A0ABU7ECC6_9TELE</name>
<dbReference type="Gene3D" id="3.60.20.30">
    <property type="entry name" value="(Glycosyl)asparaginase"/>
    <property type="match status" value="1"/>
</dbReference>
<dbReference type="InterPro" id="IPR000246">
    <property type="entry name" value="Peptidase_T2"/>
</dbReference>
<dbReference type="PANTHER" id="PTHR10188:SF41">
    <property type="entry name" value="ISOASPARTYL PEPTIDASE_L-ASPARAGINASE"/>
    <property type="match status" value="1"/>
</dbReference>
<comment type="similarity">
    <text evidence="1">Belongs to the Ntn-hydrolase family.</text>
</comment>
<proteinExistence type="inferred from homology"/>
<dbReference type="PANTHER" id="PTHR10188">
    <property type="entry name" value="L-ASPARAGINASE"/>
    <property type="match status" value="1"/>
</dbReference>
<gene>
    <name evidence="2" type="primary">ASRGL1_1</name>
    <name evidence="2" type="ORF">CHARACLAT_023768</name>
</gene>
<dbReference type="SUPFAM" id="SSF56235">
    <property type="entry name" value="N-terminal nucleophile aminohydrolases (Ntn hydrolases)"/>
    <property type="match status" value="1"/>
</dbReference>
<evidence type="ECO:0000313" key="3">
    <source>
        <dbReference type="Proteomes" id="UP001352852"/>
    </source>
</evidence>
<keyword evidence="3" id="KW-1185">Reference proteome</keyword>
<sequence length="100" mass="10714">MSGAVSTTGHGEAIMKVTLARHILFYMEQGQSPEAASDLGLAHMKSRVGGLGGVVTADPQGNWAARFSSRQMAWAAAQKDTLHYGLYTGENFTQSMNDTH</sequence>
<evidence type="ECO:0000256" key="1">
    <source>
        <dbReference type="ARBA" id="ARBA00010872"/>
    </source>
</evidence>
<dbReference type="Pfam" id="PF01112">
    <property type="entry name" value="Asparaginase_2"/>
    <property type="match status" value="1"/>
</dbReference>
<comment type="caution">
    <text evidence="2">The sequence shown here is derived from an EMBL/GenBank/DDBJ whole genome shotgun (WGS) entry which is preliminary data.</text>
</comment>
<accession>A0ABU7ECC6</accession>
<reference evidence="2 3" key="1">
    <citation type="submission" date="2021-06" db="EMBL/GenBank/DDBJ databases">
        <authorList>
            <person name="Palmer J.M."/>
        </authorList>
    </citation>
    <scope>NUCLEOTIDE SEQUENCE [LARGE SCALE GENOMIC DNA]</scope>
    <source>
        <strain evidence="2 3">CL_MEX2019</strain>
        <tissue evidence="2">Muscle</tissue>
    </source>
</reference>